<gene>
    <name evidence="6" type="ORF">ACFFJ3_18835</name>
</gene>
<dbReference type="EMBL" id="JBHLXG010000018">
    <property type="protein sequence ID" value="MFC0228527.1"/>
    <property type="molecule type" value="Genomic_DNA"/>
</dbReference>
<feature type="domain" description="HTH lysR-type" evidence="5">
    <location>
        <begin position="5"/>
        <end position="62"/>
    </location>
</feature>
<keyword evidence="2" id="KW-0805">Transcription regulation</keyword>
<evidence type="ECO:0000256" key="4">
    <source>
        <dbReference type="ARBA" id="ARBA00023163"/>
    </source>
</evidence>
<dbReference type="PROSITE" id="PS50931">
    <property type="entry name" value="HTH_LYSR"/>
    <property type="match status" value="1"/>
</dbReference>
<dbReference type="Pfam" id="PF00126">
    <property type="entry name" value="HTH_1"/>
    <property type="match status" value="1"/>
</dbReference>
<dbReference type="InterPro" id="IPR005119">
    <property type="entry name" value="LysR_subst-bd"/>
</dbReference>
<evidence type="ECO:0000313" key="6">
    <source>
        <dbReference type="EMBL" id="MFC0228527.1"/>
    </source>
</evidence>
<dbReference type="SUPFAM" id="SSF53850">
    <property type="entry name" value="Periplasmic binding protein-like II"/>
    <property type="match status" value="1"/>
</dbReference>
<protein>
    <submittedName>
        <fullName evidence="6">LysR substrate-binding domain-containing protein</fullName>
    </submittedName>
</protein>
<reference evidence="6 7" key="1">
    <citation type="submission" date="2024-09" db="EMBL/GenBank/DDBJ databases">
        <authorList>
            <person name="Sun Q."/>
            <person name="Mori K."/>
        </authorList>
    </citation>
    <scope>NUCLEOTIDE SEQUENCE [LARGE SCALE GENOMIC DNA]</scope>
    <source>
        <strain evidence="6 7">CCM 8626</strain>
    </source>
</reference>
<comment type="similarity">
    <text evidence="1">Belongs to the LysR transcriptional regulatory family.</text>
</comment>
<evidence type="ECO:0000313" key="7">
    <source>
        <dbReference type="Proteomes" id="UP001589792"/>
    </source>
</evidence>
<dbReference type="Proteomes" id="UP001589792">
    <property type="component" value="Unassembled WGS sequence"/>
</dbReference>
<dbReference type="SUPFAM" id="SSF46785">
    <property type="entry name" value="Winged helix' DNA-binding domain"/>
    <property type="match status" value="1"/>
</dbReference>
<dbReference type="InterPro" id="IPR036388">
    <property type="entry name" value="WH-like_DNA-bd_sf"/>
</dbReference>
<accession>A0ABV6EHQ1</accession>
<organism evidence="6 7">
    <name type="scientific">Serratia aquatilis</name>
    <dbReference type="NCBI Taxonomy" id="1737515"/>
    <lineage>
        <taxon>Bacteria</taxon>
        <taxon>Pseudomonadati</taxon>
        <taxon>Pseudomonadota</taxon>
        <taxon>Gammaproteobacteria</taxon>
        <taxon>Enterobacterales</taxon>
        <taxon>Yersiniaceae</taxon>
        <taxon>Serratia</taxon>
    </lineage>
</organism>
<comment type="caution">
    <text evidence="6">The sequence shown here is derived from an EMBL/GenBank/DDBJ whole genome shotgun (WGS) entry which is preliminary data.</text>
</comment>
<dbReference type="PANTHER" id="PTHR30419">
    <property type="entry name" value="HTH-TYPE TRANSCRIPTIONAL REGULATOR YBHD"/>
    <property type="match status" value="1"/>
</dbReference>
<name>A0ABV6EHQ1_9GAMM</name>
<dbReference type="RefSeq" id="WP_380678202.1">
    <property type="nucleotide sequence ID" value="NZ_CP173186.1"/>
</dbReference>
<keyword evidence="3" id="KW-0238">DNA-binding</keyword>
<dbReference type="Gene3D" id="3.40.190.290">
    <property type="match status" value="1"/>
</dbReference>
<proteinExistence type="inferred from homology"/>
<dbReference type="Pfam" id="PF03466">
    <property type="entry name" value="LysR_substrate"/>
    <property type="match status" value="1"/>
</dbReference>
<evidence type="ECO:0000256" key="3">
    <source>
        <dbReference type="ARBA" id="ARBA00023125"/>
    </source>
</evidence>
<dbReference type="InterPro" id="IPR036390">
    <property type="entry name" value="WH_DNA-bd_sf"/>
</dbReference>
<keyword evidence="4" id="KW-0804">Transcription</keyword>
<dbReference type="PANTHER" id="PTHR30419:SF7">
    <property type="entry name" value="HTH-TYPE TRANSCRIPTIONAL REGULATOR TDCA"/>
    <property type="match status" value="1"/>
</dbReference>
<evidence type="ECO:0000256" key="2">
    <source>
        <dbReference type="ARBA" id="ARBA00023015"/>
    </source>
</evidence>
<dbReference type="PRINTS" id="PR00039">
    <property type="entry name" value="HTHLYSR"/>
</dbReference>
<dbReference type="Gene3D" id="1.10.10.10">
    <property type="entry name" value="Winged helix-like DNA-binding domain superfamily/Winged helix DNA-binding domain"/>
    <property type="match status" value="1"/>
</dbReference>
<evidence type="ECO:0000259" key="5">
    <source>
        <dbReference type="PROSITE" id="PS50931"/>
    </source>
</evidence>
<sequence>MKELPKINQLRDFQAIIYYGNIRTAAQALFKTQPAMTKSIQELERILGVTLLSRGPQGMVLTKMGRVFEHRVNTLLNDLERAVDELHQLSEQSQGNVIFGCSHLPAFSVLPSLVNNFQENNPTSNITIIEGQLCELVSSLRLGRLDFFIGIASPEISMSEFHVEQSVSTEFCIIARKDHPLSHCRSLSELQGAKWYFPSTRTGYYKELEKFIFPSGRKSKDYVIYGDSMSIGEQLVLNEDYIFIGPKAILDISYIKDLITMIPIKEKLPDAVYILLHRQQQGLTPLAKKLMDEVNQACFKLLHNGKQ</sequence>
<evidence type="ECO:0000256" key="1">
    <source>
        <dbReference type="ARBA" id="ARBA00009437"/>
    </source>
</evidence>
<keyword evidence="7" id="KW-1185">Reference proteome</keyword>
<dbReference type="InterPro" id="IPR050950">
    <property type="entry name" value="HTH-type_LysR_regulators"/>
</dbReference>
<dbReference type="InterPro" id="IPR000847">
    <property type="entry name" value="LysR_HTH_N"/>
</dbReference>